<evidence type="ECO:0000256" key="2">
    <source>
        <dbReference type="SAM" id="SignalP"/>
    </source>
</evidence>
<feature type="region of interest" description="Disordered" evidence="1">
    <location>
        <begin position="27"/>
        <end position="82"/>
    </location>
</feature>
<evidence type="ECO:0008006" key="5">
    <source>
        <dbReference type="Google" id="ProtNLM"/>
    </source>
</evidence>
<organism evidence="3 4">
    <name type="scientific">Modestobacter italicus (strain DSM 44449 / CECT 9708 / BC 501)</name>
    <dbReference type="NCBI Taxonomy" id="2732864"/>
    <lineage>
        <taxon>Bacteria</taxon>
        <taxon>Bacillati</taxon>
        <taxon>Actinomycetota</taxon>
        <taxon>Actinomycetes</taxon>
        <taxon>Geodermatophilales</taxon>
        <taxon>Geodermatophilaceae</taxon>
        <taxon>Modestobacter</taxon>
    </lineage>
</organism>
<feature type="compositionally biased region" description="Polar residues" evidence="1">
    <location>
        <begin position="32"/>
        <end position="46"/>
    </location>
</feature>
<keyword evidence="2" id="KW-0732">Signal</keyword>
<keyword evidence="4" id="KW-1185">Reference proteome</keyword>
<dbReference type="KEGG" id="mmar:MODMU_2643"/>
<dbReference type="PROSITE" id="PS51257">
    <property type="entry name" value="PROKAR_LIPOPROTEIN"/>
    <property type="match status" value="1"/>
</dbReference>
<dbReference type="EMBL" id="FO203431">
    <property type="protein sequence ID" value="CCH88072.1"/>
    <property type="molecule type" value="Genomic_DNA"/>
</dbReference>
<name>I4EXF9_MODI5</name>
<feature type="signal peptide" evidence="2">
    <location>
        <begin position="1"/>
        <end position="23"/>
    </location>
</feature>
<dbReference type="AlphaFoldDB" id="I4EXF9"/>
<accession>I4EXF9</accession>
<feature type="compositionally biased region" description="Polar residues" evidence="1">
    <location>
        <begin position="53"/>
        <end position="69"/>
    </location>
</feature>
<evidence type="ECO:0000256" key="1">
    <source>
        <dbReference type="SAM" id="MobiDB-lite"/>
    </source>
</evidence>
<gene>
    <name evidence="3" type="ordered locus">MODMU_2643</name>
</gene>
<dbReference type="Proteomes" id="UP000006461">
    <property type="component" value="Chromosome"/>
</dbReference>
<evidence type="ECO:0000313" key="4">
    <source>
        <dbReference type="Proteomes" id="UP000006461"/>
    </source>
</evidence>
<sequence length="82" mass="8151">MNIRRSMAGLLTALALVSGGALVGCQAAPEANTGTPKDTASNTSGSDPGGVSQGNLPKNDSNEVDSTSNSDRDENGDEENGG</sequence>
<evidence type="ECO:0000313" key="3">
    <source>
        <dbReference type="EMBL" id="CCH88072.1"/>
    </source>
</evidence>
<proteinExistence type="predicted"/>
<protein>
    <recommendedName>
        <fullName evidence="5">Secreted protein</fullName>
    </recommendedName>
</protein>
<dbReference type="HOGENOM" id="CLU_2554529_0_0_11"/>
<reference evidence="3 4" key="1">
    <citation type="journal article" date="2012" name="J. Bacteriol.">
        <title>Genome Sequence of Radiation-Resistant Modestobacter marinus Strain BC501, a Representative Actinobacterium That Thrives on Calcareous Stone Surfaces.</title>
        <authorList>
            <person name="Normand P."/>
            <person name="Gury J."/>
            <person name="Pujic P."/>
            <person name="Chouaia B."/>
            <person name="Crotti E."/>
            <person name="Brusetti L."/>
            <person name="Daffonchio D."/>
            <person name="Vacherie B."/>
            <person name="Barbe V."/>
            <person name="Medigue C."/>
            <person name="Calteau A."/>
            <person name="Ghodhbane-Gtari F."/>
            <person name="Essoussi I."/>
            <person name="Nouioui I."/>
            <person name="Abbassi-Ghozzi I."/>
            <person name="Gtari M."/>
        </authorList>
    </citation>
    <scope>NUCLEOTIDE SEQUENCE [LARGE SCALE GENOMIC DNA]</scope>
    <source>
        <strain evidence="4">BC 501</strain>
    </source>
</reference>
<feature type="chain" id="PRO_5039243493" description="Secreted protein" evidence="2">
    <location>
        <begin position="24"/>
        <end position="82"/>
    </location>
</feature>